<dbReference type="Proteomes" id="UP001306950">
    <property type="component" value="Unassembled WGS sequence"/>
</dbReference>
<name>A0ABU7VWD1_9BACL</name>
<comment type="caution">
    <text evidence="3">The sequence shown here is derived from an EMBL/GenBank/DDBJ whole genome shotgun (WGS) entry which is preliminary data.</text>
</comment>
<organism evidence="3 4">
    <name type="scientific">Paenibacillus haidiansis</name>
    <dbReference type="NCBI Taxonomy" id="1574488"/>
    <lineage>
        <taxon>Bacteria</taxon>
        <taxon>Bacillati</taxon>
        <taxon>Bacillota</taxon>
        <taxon>Bacilli</taxon>
        <taxon>Bacillales</taxon>
        <taxon>Paenibacillaceae</taxon>
        <taxon>Paenibacillus</taxon>
    </lineage>
</organism>
<evidence type="ECO:0000256" key="2">
    <source>
        <dbReference type="SAM" id="MobiDB-lite"/>
    </source>
</evidence>
<reference evidence="3 4" key="1">
    <citation type="submission" date="2024-02" db="EMBL/GenBank/DDBJ databases">
        <title>A nitrogen-fixing paenibacillus bacterium.</title>
        <authorList>
            <person name="Zhang W.L."/>
            <person name="Chen S.F."/>
        </authorList>
    </citation>
    <scope>NUCLEOTIDE SEQUENCE [LARGE SCALE GENOMIC DNA]</scope>
    <source>
        <strain evidence="3 4">M1</strain>
    </source>
</reference>
<dbReference type="InterPro" id="IPR036679">
    <property type="entry name" value="FlgN-like_sf"/>
</dbReference>
<feature type="region of interest" description="Disordered" evidence="2">
    <location>
        <begin position="141"/>
        <end position="166"/>
    </location>
</feature>
<keyword evidence="3" id="KW-0966">Cell projection</keyword>
<evidence type="ECO:0000313" key="4">
    <source>
        <dbReference type="Proteomes" id="UP001306950"/>
    </source>
</evidence>
<dbReference type="SUPFAM" id="SSF140566">
    <property type="entry name" value="FlgN-like"/>
    <property type="match status" value="1"/>
</dbReference>
<keyword evidence="1" id="KW-1005">Bacterial flagellum biogenesis</keyword>
<dbReference type="Pfam" id="PF05130">
    <property type="entry name" value="FlgN"/>
    <property type="match status" value="1"/>
</dbReference>
<evidence type="ECO:0000256" key="1">
    <source>
        <dbReference type="ARBA" id="ARBA00022795"/>
    </source>
</evidence>
<protein>
    <submittedName>
        <fullName evidence="3">Flagellar protein FlgN</fullName>
    </submittedName>
</protein>
<dbReference type="Gene3D" id="1.20.58.300">
    <property type="entry name" value="FlgN-like"/>
    <property type="match status" value="1"/>
</dbReference>
<keyword evidence="3" id="KW-0969">Cilium</keyword>
<dbReference type="EMBL" id="JAZHPZ010000012">
    <property type="protein sequence ID" value="MEF2968074.1"/>
    <property type="molecule type" value="Genomic_DNA"/>
</dbReference>
<keyword evidence="4" id="KW-1185">Reference proteome</keyword>
<gene>
    <name evidence="3" type="ORF">V3851_19780</name>
</gene>
<evidence type="ECO:0000313" key="3">
    <source>
        <dbReference type="EMBL" id="MEF2968074.1"/>
    </source>
</evidence>
<dbReference type="RefSeq" id="WP_331848288.1">
    <property type="nucleotide sequence ID" value="NZ_JAZHPZ010000012.1"/>
</dbReference>
<sequence length="166" mass="18822">MAIQQLIDSLYELNEVHLTMIKCGESKKEAIMANDMETLIGIMNQESKIMKQISNLEEQRLDACQAFLREKGIKSRLNLNLTELTRLVFDPAEKEALKNVQAALSWTLQELKRLNDLNQKLIEQSLAFVNYSIELLGAPPEQEATYKPPTDKYSGSKGPGYFDARA</sequence>
<accession>A0ABU7VWD1</accession>
<proteinExistence type="predicted"/>
<dbReference type="InterPro" id="IPR007809">
    <property type="entry name" value="FlgN-like"/>
</dbReference>
<keyword evidence="3" id="KW-0282">Flagellum</keyword>